<organism evidence="2 3">
    <name type="scientific">Cerrena zonata</name>
    <dbReference type="NCBI Taxonomy" id="2478898"/>
    <lineage>
        <taxon>Eukaryota</taxon>
        <taxon>Fungi</taxon>
        <taxon>Dikarya</taxon>
        <taxon>Basidiomycota</taxon>
        <taxon>Agaricomycotina</taxon>
        <taxon>Agaricomycetes</taxon>
        <taxon>Polyporales</taxon>
        <taxon>Cerrenaceae</taxon>
        <taxon>Cerrena</taxon>
    </lineage>
</organism>
<name>A0AAW0FZK7_9APHY</name>
<sequence>MPQASIPHSKHPHQCGNAIKCPCCDVKLTEMHEAEMHLKSHLELAGNRWMECFRRCPSCDYYTIQQSNLNRHMKKHHNNHLLGPASDATLPYPYDGNWSDEAKLIYECLPAMDPNDDPFPASNYTYPYSFSSDTSNIDPGNPAAHDFPVSDPNTPSLLNVELPSELYTYTSDLCQDYSELDLYHPPCGVQDDLDLSLDCYGPNEINTLDFPYDNDYLIPHAYEDHSISSNTSPFSTITAIGQFPVHFTFTFTYTIPGNLSYII</sequence>
<protein>
    <recommendedName>
        <fullName evidence="1">C2H2-type domain-containing protein</fullName>
    </recommendedName>
</protein>
<dbReference type="Gene3D" id="3.30.160.60">
    <property type="entry name" value="Classic Zinc Finger"/>
    <property type="match status" value="1"/>
</dbReference>
<evidence type="ECO:0000313" key="3">
    <source>
        <dbReference type="Proteomes" id="UP001385951"/>
    </source>
</evidence>
<dbReference type="SMART" id="SM00355">
    <property type="entry name" value="ZnF_C2H2"/>
    <property type="match status" value="2"/>
</dbReference>
<proteinExistence type="predicted"/>
<dbReference type="Proteomes" id="UP001385951">
    <property type="component" value="Unassembled WGS sequence"/>
</dbReference>
<keyword evidence="3" id="KW-1185">Reference proteome</keyword>
<evidence type="ECO:0000313" key="2">
    <source>
        <dbReference type="EMBL" id="KAK7682180.1"/>
    </source>
</evidence>
<feature type="domain" description="C2H2-type" evidence="1">
    <location>
        <begin position="54"/>
        <end position="76"/>
    </location>
</feature>
<dbReference type="InterPro" id="IPR013087">
    <property type="entry name" value="Znf_C2H2_type"/>
</dbReference>
<dbReference type="AlphaFoldDB" id="A0AAW0FZK7"/>
<evidence type="ECO:0000259" key="1">
    <source>
        <dbReference type="SMART" id="SM00355"/>
    </source>
</evidence>
<comment type="caution">
    <text evidence="2">The sequence shown here is derived from an EMBL/GenBank/DDBJ whole genome shotgun (WGS) entry which is preliminary data.</text>
</comment>
<dbReference type="EMBL" id="JASBNA010000037">
    <property type="protein sequence ID" value="KAK7682180.1"/>
    <property type="molecule type" value="Genomic_DNA"/>
</dbReference>
<gene>
    <name evidence="2" type="ORF">QCA50_014767</name>
</gene>
<feature type="domain" description="C2H2-type" evidence="1">
    <location>
        <begin position="19"/>
        <end position="41"/>
    </location>
</feature>
<accession>A0AAW0FZK7</accession>
<reference evidence="2 3" key="1">
    <citation type="submission" date="2022-09" db="EMBL/GenBank/DDBJ databases">
        <authorList>
            <person name="Palmer J.M."/>
        </authorList>
    </citation>
    <scope>NUCLEOTIDE SEQUENCE [LARGE SCALE GENOMIC DNA]</scope>
    <source>
        <strain evidence="2 3">DSM 7382</strain>
    </source>
</reference>